<organism evidence="1 2">
    <name type="scientific">Clathrus columnatus</name>
    <dbReference type="NCBI Taxonomy" id="1419009"/>
    <lineage>
        <taxon>Eukaryota</taxon>
        <taxon>Fungi</taxon>
        <taxon>Dikarya</taxon>
        <taxon>Basidiomycota</taxon>
        <taxon>Agaricomycotina</taxon>
        <taxon>Agaricomycetes</taxon>
        <taxon>Phallomycetidae</taxon>
        <taxon>Phallales</taxon>
        <taxon>Clathraceae</taxon>
        <taxon>Clathrus</taxon>
    </lineage>
</organism>
<gene>
    <name evidence="1" type="ORF">Clacol_002786</name>
</gene>
<dbReference type="Proteomes" id="UP001050691">
    <property type="component" value="Unassembled WGS sequence"/>
</dbReference>
<proteinExistence type="predicted"/>
<protein>
    <submittedName>
        <fullName evidence="1">Uncharacterized protein</fullName>
    </submittedName>
</protein>
<sequence length="192" mass="21808">MSMSFSSSTVKVARKDIFGEPSSNNFQHQEHSKLVLSLGEILVESLGDYQTSSQFTIEDTEREARHREERAKQVSIEGIDVLKAPRYISDSSKQRCSIEYVKPLISIPWNSSQLNLIVAKKEPSEAKNSLEVPFPRTKCCPVVPVNCLQEVHGDSPPKRKRKRRRKAKIHVSIEEGVLRHVLALRQLNKAYA</sequence>
<comment type="caution">
    <text evidence="1">The sequence shown here is derived from an EMBL/GenBank/DDBJ whole genome shotgun (WGS) entry which is preliminary data.</text>
</comment>
<evidence type="ECO:0000313" key="1">
    <source>
        <dbReference type="EMBL" id="GJJ08567.1"/>
    </source>
</evidence>
<dbReference type="EMBL" id="BPWL01000003">
    <property type="protein sequence ID" value="GJJ08567.1"/>
    <property type="molecule type" value="Genomic_DNA"/>
</dbReference>
<evidence type="ECO:0000313" key="2">
    <source>
        <dbReference type="Proteomes" id="UP001050691"/>
    </source>
</evidence>
<reference evidence="1" key="1">
    <citation type="submission" date="2021-10" db="EMBL/GenBank/DDBJ databases">
        <title>De novo Genome Assembly of Clathrus columnatus (Basidiomycota, Fungi) Using Illumina and Nanopore Sequence Data.</title>
        <authorList>
            <person name="Ogiso-Tanaka E."/>
            <person name="Itagaki H."/>
            <person name="Hosoya T."/>
            <person name="Hosaka K."/>
        </authorList>
    </citation>
    <scope>NUCLEOTIDE SEQUENCE</scope>
    <source>
        <strain evidence="1">MO-923</strain>
    </source>
</reference>
<keyword evidence="2" id="KW-1185">Reference proteome</keyword>
<dbReference type="AlphaFoldDB" id="A0AAV5A1Q9"/>
<name>A0AAV5A1Q9_9AGAM</name>
<accession>A0AAV5A1Q9</accession>